<feature type="region of interest" description="Disordered" evidence="1">
    <location>
        <begin position="103"/>
        <end position="165"/>
    </location>
</feature>
<accession>A0A6A6RF89</accession>
<dbReference type="AlphaFoldDB" id="A0A6A6RF89"/>
<feature type="region of interest" description="Disordered" evidence="1">
    <location>
        <begin position="329"/>
        <end position="370"/>
    </location>
</feature>
<proteinExistence type="predicted"/>
<dbReference type="Proteomes" id="UP000799750">
    <property type="component" value="Unassembled WGS sequence"/>
</dbReference>
<feature type="region of interest" description="Disordered" evidence="1">
    <location>
        <begin position="389"/>
        <end position="414"/>
    </location>
</feature>
<keyword evidence="2" id="KW-0732">Signal</keyword>
<feature type="region of interest" description="Disordered" evidence="1">
    <location>
        <begin position="62"/>
        <end position="85"/>
    </location>
</feature>
<keyword evidence="4" id="KW-1185">Reference proteome</keyword>
<feature type="chain" id="PRO_5025641077" evidence="2">
    <location>
        <begin position="27"/>
        <end position="906"/>
    </location>
</feature>
<feature type="compositionally biased region" description="Low complexity" evidence="1">
    <location>
        <begin position="341"/>
        <end position="367"/>
    </location>
</feature>
<dbReference type="OrthoDB" id="3886018at2759"/>
<organism evidence="3 4">
    <name type="scientific">Lophium mytilinum</name>
    <dbReference type="NCBI Taxonomy" id="390894"/>
    <lineage>
        <taxon>Eukaryota</taxon>
        <taxon>Fungi</taxon>
        <taxon>Dikarya</taxon>
        <taxon>Ascomycota</taxon>
        <taxon>Pezizomycotina</taxon>
        <taxon>Dothideomycetes</taxon>
        <taxon>Pleosporomycetidae</taxon>
        <taxon>Mytilinidiales</taxon>
        <taxon>Mytilinidiaceae</taxon>
        <taxon>Lophium</taxon>
    </lineage>
</organism>
<gene>
    <name evidence="3" type="ORF">BU16DRAFT_588691</name>
</gene>
<feature type="compositionally biased region" description="Low complexity" evidence="1">
    <location>
        <begin position="67"/>
        <end position="85"/>
    </location>
</feature>
<feature type="compositionally biased region" description="Low complexity" evidence="1">
    <location>
        <begin position="897"/>
        <end position="906"/>
    </location>
</feature>
<sequence length="906" mass="96838">MATRPHFTMKAYLFILLQSYLVLVSAQTASGTGTAVITNGIPRPPPILPLYPIPINSTGILGGTGPGVTPSTSQPKTTFSSGTAAGTSSSALVAVPFSLSSASVTTSSVNGPLDTTSAPTESTNSFPISSSSILLSPDSSESVSSSSSLQSTIATEPTTTPTATAITSSRTGSITAAPSSTNIILPSGIILTPATAVLGTTGTEIKTSASDLSSLIIGIFPIIQQWIDDPGHQPPKVTAVTDGLNNILPRASEFLNRLPKPTDPIEPCQKGSSRRSLQKRSFLDGLFKSVFNLVTCVVDDGNKLKDGITEGVEDTVKTLTNDLRPMIDALNKVDPGDDSDPSASVSSQQSSSRQSSSSSSSSCSLETQSRHYSPLAPIHHSLLYRGRPDESKQLYPTPRADESVSHEPESRDESLYLESFENRLQRACRSGWCEGREDTEDKEERMGRHLLDKKAVYYGRSATAVTSVFTSTVTSTSSGFQICSPGCSECAHNKAPPQPTGINLSGVMTASNGHLFLPPETSLPADETLAARGTYPKETSTPGQGPSKRALFNPKDALFSNVKDFILFQLVMATILDHGETASVCSTAMTYTLTDVPDLWAVVNLYGCTSVIVVSRKRIWMSHFWEGPSFLQPNNFRPEVLDAMRNGGAGIQQGIAAFTGPGGDFENTPENKVRAFIVTPYRRGEFNPAHDDWQFPSEIGKMRDVLHDILGREDELIIPYITRGRDPGVPGAPGFYTMPYGAWGCQLQRAQLEIWVEDNPQYRYRDYWQALPNQVVPLPLSQSGQMKRVLPSPPLTEVDEDDWEEFREPLKRQDGGSCPLANSALSASSSVSAAETASSQAVEPTTAQTGDPTTLQTKDPTTLQTVTVSNSISTAPSPPSPATEPPPALDPAPSPSSLPAYSCKPP</sequence>
<feature type="compositionally biased region" description="Low complexity" evidence="1">
    <location>
        <begin position="831"/>
        <end position="841"/>
    </location>
</feature>
<evidence type="ECO:0000313" key="3">
    <source>
        <dbReference type="EMBL" id="KAF2503134.1"/>
    </source>
</evidence>
<feature type="signal peptide" evidence="2">
    <location>
        <begin position="1"/>
        <end position="26"/>
    </location>
</feature>
<feature type="compositionally biased region" description="Polar residues" evidence="1">
    <location>
        <begin position="842"/>
        <end position="868"/>
    </location>
</feature>
<reference evidence="3" key="1">
    <citation type="journal article" date="2020" name="Stud. Mycol.">
        <title>101 Dothideomycetes genomes: a test case for predicting lifestyles and emergence of pathogens.</title>
        <authorList>
            <person name="Haridas S."/>
            <person name="Albert R."/>
            <person name="Binder M."/>
            <person name="Bloem J."/>
            <person name="Labutti K."/>
            <person name="Salamov A."/>
            <person name="Andreopoulos B."/>
            <person name="Baker S."/>
            <person name="Barry K."/>
            <person name="Bills G."/>
            <person name="Bluhm B."/>
            <person name="Cannon C."/>
            <person name="Castanera R."/>
            <person name="Culley D."/>
            <person name="Daum C."/>
            <person name="Ezra D."/>
            <person name="Gonzalez J."/>
            <person name="Henrissat B."/>
            <person name="Kuo A."/>
            <person name="Liang C."/>
            <person name="Lipzen A."/>
            <person name="Lutzoni F."/>
            <person name="Magnuson J."/>
            <person name="Mondo S."/>
            <person name="Nolan M."/>
            <person name="Ohm R."/>
            <person name="Pangilinan J."/>
            <person name="Park H.-J."/>
            <person name="Ramirez L."/>
            <person name="Alfaro M."/>
            <person name="Sun H."/>
            <person name="Tritt A."/>
            <person name="Yoshinaga Y."/>
            <person name="Zwiers L.-H."/>
            <person name="Turgeon B."/>
            <person name="Goodwin S."/>
            <person name="Spatafora J."/>
            <person name="Crous P."/>
            <person name="Grigoriev I."/>
        </authorList>
    </citation>
    <scope>NUCLEOTIDE SEQUENCE</scope>
    <source>
        <strain evidence="3">CBS 269.34</strain>
    </source>
</reference>
<dbReference type="EMBL" id="MU004181">
    <property type="protein sequence ID" value="KAF2503134.1"/>
    <property type="molecule type" value="Genomic_DNA"/>
</dbReference>
<feature type="region of interest" description="Disordered" evidence="1">
    <location>
        <begin position="831"/>
        <end position="906"/>
    </location>
</feature>
<evidence type="ECO:0000256" key="1">
    <source>
        <dbReference type="SAM" id="MobiDB-lite"/>
    </source>
</evidence>
<feature type="compositionally biased region" description="Low complexity" evidence="1">
    <location>
        <begin position="122"/>
        <end position="165"/>
    </location>
</feature>
<protein>
    <submittedName>
        <fullName evidence="3">Uncharacterized protein</fullName>
    </submittedName>
</protein>
<name>A0A6A6RF89_9PEZI</name>
<feature type="compositionally biased region" description="Pro residues" evidence="1">
    <location>
        <begin position="876"/>
        <end position="896"/>
    </location>
</feature>
<evidence type="ECO:0000256" key="2">
    <source>
        <dbReference type="SAM" id="SignalP"/>
    </source>
</evidence>
<feature type="compositionally biased region" description="Basic and acidic residues" evidence="1">
    <location>
        <begin position="399"/>
        <end position="414"/>
    </location>
</feature>
<evidence type="ECO:0000313" key="4">
    <source>
        <dbReference type="Proteomes" id="UP000799750"/>
    </source>
</evidence>